<evidence type="ECO:0000256" key="2">
    <source>
        <dbReference type="ARBA" id="ARBA00009724"/>
    </source>
</evidence>
<dbReference type="PIRSF" id="PIRSF009103">
    <property type="entry name" value="Ivy"/>
    <property type="match status" value="1"/>
</dbReference>
<keyword evidence="7" id="KW-1185">Reference proteome</keyword>
<name>A0ABY1BQL6_9PSED</name>
<dbReference type="Pfam" id="PF08816">
    <property type="entry name" value="Ivy"/>
    <property type="match status" value="1"/>
</dbReference>
<evidence type="ECO:0000313" key="6">
    <source>
        <dbReference type="EMBL" id="SER38286.1"/>
    </source>
</evidence>
<reference evidence="6 7" key="1">
    <citation type="submission" date="2016-10" db="EMBL/GenBank/DDBJ databases">
        <authorList>
            <person name="Varghese N."/>
            <person name="Submissions S."/>
        </authorList>
    </citation>
    <scope>NUCLEOTIDE SEQUENCE [LARGE SCALE GENOMIC DNA]</scope>
    <source>
        <strain evidence="6 7">CIP 109853</strain>
    </source>
</reference>
<dbReference type="EMBL" id="FOFP01000026">
    <property type="protein sequence ID" value="SER38286.1"/>
    <property type="molecule type" value="Genomic_DNA"/>
</dbReference>
<evidence type="ECO:0000256" key="1">
    <source>
        <dbReference type="ARBA" id="ARBA00004418"/>
    </source>
</evidence>
<organism evidence="6 7">
    <name type="scientific">Pseudomonas cuatrocienegasensis</name>
    <dbReference type="NCBI Taxonomy" id="543360"/>
    <lineage>
        <taxon>Bacteria</taxon>
        <taxon>Pseudomonadati</taxon>
        <taxon>Pseudomonadota</taxon>
        <taxon>Gammaproteobacteria</taxon>
        <taxon>Pseudomonadales</taxon>
        <taxon>Pseudomonadaceae</taxon>
        <taxon>Pseudomonas</taxon>
    </lineage>
</organism>
<evidence type="ECO:0000313" key="7">
    <source>
        <dbReference type="Proteomes" id="UP000198512"/>
    </source>
</evidence>
<feature type="signal peptide" evidence="5">
    <location>
        <begin position="1"/>
        <end position="24"/>
    </location>
</feature>
<dbReference type="InterPro" id="IPR014453">
    <property type="entry name" value="Inhibitor_vertebrate_lysozyme"/>
</dbReference>
<feature type="chain" id="PRO_5046052849" evidence="5">
    <location>
        <begin position="25"/>
        <end position="154"/>
    </location>
</feature>
<proteinExistence type="inferred from homology"/>
<evidence type="ECO:0000256" key="5">
    <source>
        <dbReference type="SAM" id="SignalP"/>
    </source>
</evidence>
<protein>
    <submittedName>
        <fullName evidence="6">Inhibitor of vertebrate lysozyme (Ivy)</fullName>
    </submittedName>
</protein>
<sequence>MTPCKGLKGLFAGLMLAAAVPAVADTDAQFRLNELLSSDAEYRETWQSLVEHESRLPEWVLNLSGVATPMNAVEDDGDRYLVGQLCETERCDKRLYVAFSWDKDSAYALYVQVPAGLPADKSPSQHADKRWFGEPDETQQAILEEALKRDPTWY</sequence>
<dbReference type="Gene3D" id="3.40.1420.10">
    <property type="entry name" value="Inhibitor of vertebrate lysozyme"/>
    <property type="match status" value="1"/>
</dbReference>
<accession>A0ABY1BQL6</accession>
<dbReference type="Proteomes" id="UP000198512">
    <property type="component" value="Unassembled WGS sequence"/>
</dbReference>
<evidence type="ECO:0000256" key="3">
    <source>
        <dbReference type="ARBA" id="ARBA00022729"/>
    </source>
</evidence>
<dbReference type="InterPro" id="IPR036501">
    <property type="entry name" value="Inhibitor_vert_lysozyme_sf"/>
</dbReference>
<comment type="similarity">
    <text evidence="2">Belongs to the ivy family.</text>
</comment>
<keyword evidence="4" id="KW-0574">Periplasm</keyword>
<keyword evidence="3 5" id="KW-0732">Signal</keyword>
<gene>
    <name evidence="6" type="ORF">SAMN05216600_12614</name>
</gene>
<dbReference type="RefSeq" id="WP_069521451.1">
    <property type="nucleotide sequence ID" value="NZ_FOFP01000026.1"/>
</dbReference>
<evidence type="ECO:0000256" key="4">
    <source>
        <dbReference type="ARBA" id="ARBA00022764"/>
    </source>
</evidence>
<dbReference type="SUPFAM" id="SSF89872">
    <property type="entry name" value="Inhibitor of vertebrate lysozyme, Ivy"/>
    <property type="match status" value="1"/>
</dbReference>
<comment type="subcellular location">
    <subcellularLocation>
        <location evidence="1">Periplasm</location>
    </subcellularLocation>
</comment>
<comment type="caution">
    <text evidence="6">The sequence shown here is derived from an EMBL/GenBank/DDBJ whole genome shotgun (WGS) entry which is preliminary data.</text>
</comment>